<evidence type="ECO:0000313" key="3">
    <source>
        <dbReference type="Proteomes" id="UP000450676"/>
    </source>
</evidence>
<organism evidence="2 3">
    <name type="scientific">Pseudoduganella aquatica</name>
    <dbReference type="NCBI Taxonomy" id="2660641"/>
    <lineage>
        <taxon>Bacteria</taxon>
        <taxon>Pseudomonadati</taxon>
        <taxon>Pseudomonadota</taxon>
        <taxon>Betaproteobacteria</taxon>
        <taxon>Burkholderiales</taxon>
        <taxon>Oxalobacteraceae</taxon>
        <taxon>Telluria group</taxon>
        <taxon>Pseudoduganella</taxon>
    </lineage>
</organism>
<dbReference type="SUPFAM" id="SSF48452">
    <property type="entry name" value="TPR-like"/>
    <property type="match status" value="1"/>
</dbReference>
<dbReference type="Proteomes" id="UP000450676">
    <property type="component" value="Unassembled WGS sequence"/>
</dbReference>
<accession>A0A7X4H7Q4</accession>
<sequence>MKADQARSVHRGRRRWLQAACTLAAAPALASAKEREELGGMQARLAQLVRPARLHLKAGRYSEAEALLAQANALIEQDPEAYWPFRPYVLPPYALSLLRQERAVAAVSMLEQALRARDRIVTECMPGFCELQSSQDEKMGMEIMRVEYGRELTAIIRTSMTIRTGEDLAMHAAMEMTELWILLAAAMRAGGMTAPLIQLYTQRVVDMSPAPSNLPLLVAHEYRLYAFGQALGQAGAHEAASDAWRRALDANTSRLRLLQRKGAPHSVFAACTMRRVLLSSRLLAEHANGQLNQRAEDKLLTILQTKLAGRRYREAAQAGIATQSPITAELLQTLEDALANTPATVTDVQPFLRLLAQHDLISSSAMWMLPPEQLGVLDADRTRLEAMQSQLAGSAAIGFMLLTDSPGINGRPGQRYYLRYCVTAQETQLDMLDQQEVIERLVHTCRTDFLRGASQSRAAAALSLKLLDGLAPSVQDAEEWLIEADGALHLLPFDALPDQDGKPLLCTHKFRVLTSLWQLLETRLPPTMRRPAVLIADPDYQQGQGPAKPDISLRWASGAIALGPVAALPETRAEVRQAARALGQIGIPSEVLLGKRATAQTLSQVRQPAVLHIASHAVLRSALDGGAGAGSNAEGAMDLLLPGRQSGLVLSRDGRPDVMLAKDVARLRLQGTALVVLSACNTANGDIAAGEGIASLRSAVEMAGAHSAVTALWQVPSAPTSSLMAAFYQRLAHGDSCGAALRAAKLGAYSKGAPAREWAGFQLSGADRALNAKL</sequence>
<protein>
    <submittedName>
        <fullName evidence="2">CHAT domain-containing protein</fullName>
    </submittedName>
</protein>
<dbReference type="InterPro" id="IPR011990">
    <property type="entry name" value="TPR-like_helical_dom_sf"/>
</dbReference>
<dbReference type="Pfam" id="PF12770">
    <property type="entry name" value="CHAT"/>
    <property type="match status" value="1"/>
</dbReference>
<gene>
    <name evidence="2" type="ORF">GTP77_00180</name>
</gene>
<proteinExistence type="predicted"/>
<keyword evidence="3" id="KW-1185">Reference proteome</keyword>
<evidence type="ECO:0000259" key="1">
    <source>
        <dbReference type="Pfam" id="PF12770"/>
    </source>
</evidence>
<dbReference type="AlphaFoldDB" id="A0A7X4H7Q4"/>
<feature type="domain" description="CHAT" evidence="1">
    <location>
        <begin position="459"/>
        <end position="766"/>
    </location>
</feature>
<dbReference type="InterPro" id="IPR024983">
    <property type="entry name" value="CHAT_dom"/>
</dbReference>
<dbReference type="EMBL" id="WWCU01000001">
    <property type="protein sequence ID" value="MYN05749.1"/>
    <property type="molecule type" value="Genomic_DNA"/>
</dbReference>
<evidence type="ECO:0000313" key="2">
    <source>
        <dbReference type="EMBL" id="MYN05749.1"/>
    </source>
</evidence>
<dbReference type="RefSeq" id="WP_161070152.1">
    <property type="nucleotide sequence ID" value="NZ_WWCU01000001.1"/>
</dbReference>
<reference evidence="2 3" key="1">
    <citation type="submission" date="2019-12" db="EMBL/GenBank/DDBJ databases">
        <title>Novel species isolated from a subtropical stream in China.</title>
        <authorList>
            <person name="Lu H."/>
        </authorList>
    </citation>
    <scope>NUCLEOTIDE SEQUENCE [LARGE SCALE GENOMIC DNA]</scope>
    <source>
        <strain evidence="2 3">FT127W</strain>
    </source>
</reference>
<comment type="caution">
    <text evidence="2">The sequence shown here is derived from an EMBL/GenBank/DDBJ whole genome shotgun (WGS) entry which is preliminary data.</text>
</comment>
<name>A0A7X4H7Q4_9BURK</name>